<keyword evidence="2" id="KW-1185">Reference proteome</keyword>
<accession>A0AAV7G4M3</accession>
<gene>
    <name evidence="1" type="ORF">IEQ34_021300</name>
</gene>
<dbReference type="EMBL" id="JAGFBR010000018">
    <property type="protein sequence ID" value="KAH0450608.1"/>
    <property type="molecule type" value="Genomic_DNA"/>
</dbReference>
<protein>
    <submittedName>
        <fullName evidence="1">Uncharacterized protein</fullName>
    </submittedName>
</protein>
<sequence length="79" mass="8943">MELMKHMFYINIVNIQEIINIKNIDGRTTLHIAMISNLVCNLALETTQVPPSGSLMVKYFYILVLRPRKLVGGKAQALV</sequence>
<organism evidence="1 2">
    <name type="scientific">Dendrobium chrysotoxum</name>
    <name type="common">Orchid</name>
    <dbReference type="NCBI Taxonomy" id="161865"/>
    <lineage>
        <taxon>Eukaryota</taxon>
        <taxon>Viridiplantae</taxon>
        <taxon>Streptophyta</taxon>
        <taxon>Embryophyta</taxon>
        <taxon>Tracheophyta</taxon>
        <taxon>Spermatophyta</taxon>
        <taxon>Magnoliopsida</taxon>
        <taxon>Liliopsida</taxon>
        <taxon>Asparagales</taxon>
        <taxon>Orchidaceae</taxon>
        <taxon>Epidendroideae</taxon>
        <taxon>Malaxideae</taxon>
        <taxon>Dendrobiinae</taxon>
        <taxon>Dendrobium</taxon>
    </lineage>
</organism>
<dbReference type="AlphaFoldDB" id="A0AAV7G4M3"/>
<reference evidence="1 2" key="1">
    <citation type="journal article" date="2021" name="Hortic Res">
        <title>Chromosome-scale assembly of the Dendrobium chrysotoxum genome enhances the understanding of orchid evolution.</title>
        <authorList>
            <person name="Zhang Y."/>
            <person name="Zhang G.Q."/>
            <person name="Zhang D."/>
            <person name="Liu X.D."/>
            <person name="Xu X.Y."/>
            <person name="Sun W.H."/>
            <person name="Yu X."/>
            <person name="Zhu X."/>
            <person name="Wang Z.W."/>
            <person name="Zhao X."/>
            <person name="Zhong W.Y."/>
            <person name="Chen H."/>
            <person name="Yin W.L."/>
            <person name="Huang T."/>
            <person name="Niu S.C."/>
            <person name="Liu Z.J."/>
        </authorList>
    </citation>
    <scope>NUCLEOTIDE SEQUENCE [LARGE SCALE GENOMIC DNA]</scope>
    <source>
        <strain evidence="1">Lindl</strain>
    </source>
</reference>
<dbReference type="Proteomes" id="UP000775213">
    <property type="component" value="Unassembled WGS sequence"/>
</dbReference>
<proteinExistence type="predicted"/>
<comment type="caution">
    <text evidence="1">The sequence shown here is derived from an EMBL/GenBank/DDBJ whole genome shotgun (WGS) entry which is preliminary data.</text>
</comment>
<name>A0AAV7G4M3_DENCH</name>
<evidence type="ECO:0000313" key="1">
    <source>
        <dbReference type="EMBL" id="KAH0450608.1"/>
    </source>
</evidence>
<evidence type="ECO:0000313" key="2">
    <source>
        <dbReference type="Proteomes" id="UP000775213"/>
    </source>
</evidence>